<dbReference type="AlphaFoldDB" id="A0AAE3QP50"/>
<sequence>MIGFKIGDEFLDLEPSASIGIEWYNPLFVKDDATPGLLTYPITAPYTRTNQRLLGNPESLSLAEPPQRDFPCQFYINRILWKVGILKYRGFNGSQYTLNFQSDAGDFSTLVKDVSMQAVNYKSGILSATVKTLDDEYALFPIRNSLFFQEDTVVDGFAGYVNLYNNGAFTGPITPFPYLKFILSEIVRNYGYSLTGAWLNEDYVKRLVIYNNYQPSYPGQAAGAAPNGALNYQKHVPDVTITTFLNALRQLFCLAYIVNANNKTIQIVRLKDVINDTSFIDWTDKSERTFKEDVADRIGYTLKQTVETEDELNKSLATDWAEYKYGAGGELVTTEMSTLHMVRVPQSFRNWLVPATEQVGSSPFYGTGESNKFTPRLLMYAGLKNDSMSTPYPLGSAVNEVYSGAPFTDRSLQYAGQYGLYEKNWKEWIAFLDKTRTVQYSVQLSMSDLLTLDPTRKVIIDKVKYFYDKIKFNVSMKEGIGKATIDLKKVTV</sequence>
<gene>
    <name evidence="1" type="ORF">QNI16_07345</name>
</gene>
<organism evidence="1 2">
    <name type="scientific">Xanthocytophaga flava</name>
    <dbReference type="NCBI Taxonomy" id="3048013"/>
    <lineage>
        <taxon>Bacteria</taxon>
        <taxon>Pseudomonadati</taxon>
        <taxon>Bacteroidota</taxon>
        <taxon>Cytophagia</taxon>
        <taxon>Cytophagales</taxon>
        <taxon>Rhodocytophagaceae</taxon>
        <taxon>Xanthocytophaga</taxon>
    </lineage>
</organism>
<dbReference type="Proteomes" id="UP001241110">
    <property type="component" value="Unassembled WGS sequence"/>
</dbReference>
<accession>A0AAE3QP50</accession>
<dbReference type="RefSeq" id="WP_313976866.1">
    <property type="nucleotide sequence ID" value="NZ_JASJOS010000003.1"/>
</dbReference>
<proteinExistence type="predicted"/>
<dbReference type="EMBL" id="JASJOS010000003">
    <property type="protein sequence ID" value="MDJ1480294.1"/>
    <property type="molecule type" value="Genomic_DNA"/>
</dbReference>
<name>A0AAE3QP50_9BACT</name>
<comment type="caution">
    <text evidence="1">The sequence shown here is derived from an EMBL/GenBank/DDBJ whole genome shotgun (WGS) entry which is preliminary data.</text>
</comment>
<protein>
    <submittedName>
        <fullName evidence="1">Uncharacterized protein</fullName>
    </submittedName>
</protein>
<reference evidence="1" key="1">
    <citation type="submission" date="2023-05" db="EMBL/GenBank/DDBJ databases">
        <authorList>
            <person name="Zhang X."/>
        </authorList>
    </citation>
    <scope>NUCLEOTIDE SEQUENCE</scope>
    <source>
        <strain evidence="1">YF14B1</strain>
    </source>
</reference>
<evidence type="ECO:0000313" key="2">
    <source>
        <dbReference type="Proteomes" id="UP001241110"/>
    </source>
</evidence>
<evidence type="ECO:0000313" key="1">
    <source>
        <dbReference type="EMBL" id="MDJ1480294.1"/>
    </source>
</evidence>